<dbReference type="GeneID" id="9585471"/>
<feature type="region of interest" description="Disordered" evidence="1">
    <location>
        <begin position="1"/>
        <end position="125"/>
    </location>
</feature>
<dbReference type="AlphaFoldDB" id="D8PZX7"/>
<feature type="non-terminal residue" evidence="2">
    <location>
        <position position="307"/>
    </location>
</feature>
<protein>
    <submittedName>
        <fullName evidence="2">Uncharacterized protein</fullName>
    </submittedName>
</protein>
<dbReference type="EMBL" id="GL377304">
    <property type="protein sequence ID" value="EFI98935.1"/>
    <property type="molecule type" value="Genomic_DNA"/>
</dbReference>
<accession>D8PZX7</accession>
<reference evidence="2 3" key="1">
    <citation type="journal article" date="2010" name="Nat. Biotechnol.">
        <title>Genome sequence of the model mushroom Schizophyllum commune.</title>
        <authorList>
            <person name="Ohm R.A."/>
            <person name="de Jong J.F."/>
            <person name="Lugones L.G."/>
            <person name="Aerts A."/>
            <person name="Kothe E."/>
            <person name="Stajich J.E."/>
            <person name="de Vries R.P."/>
            <person name="Record E."/>
            <person name="Levasseur A."/>
            <person name="Baker S.E."/>
            <person name="Bartholomew K.A."/>
            <person name="Coutinho P.M."/>
            <person name="Erdmann S."/>
            <person name="Fowler T.J."/>
            <person name="Gathman A.C."/>
            <person name="Lombard V."/>
            <person name="Henrissat B."/>
            <person name="Knabe N."/>
            <person name="Kuees U."/>
            <person name="Lilly W.W."/>
            <person name="Lindquist E."/>
            <person name="Lucas S."/>
            <person name="Magnuson J.K."/>
            <person name="Piumi F."/>
            <person name="Raudaskoski M."/>
            <person name="Salamov A."/>
            <person name="Schmutz J."/>
            <person name="Schwarze F.W.M.R."/>
            <person name="vanKuyk P.A."/>
            <person name="Horton J.S."/>
            <person name="Grigoriev I.V."/>
            <person name="Woesten H.A.B."/>
        </authorList>
    </citation>
    <scope>NUCLEOTIDE SEQUENCE [LARGE SCALE GENOMIC DNA]</scope>
    <source>
        <strain evidence="3">H4-8 / FGSC 9210</strain>
    </source>
</reference>
<gene>
    <name evidence="2" type="ORF">SCHCODRAFT_106884</name>
</gene>
<dbReference type="Proteomes" id="UP000007431">
    <property type="component" value="Unassembled WGS sequence"/>
</dbReference>
<dbReference type="HOGENOM" id="CLU_906602_0_0_1"/>
<organism evidence="3">
    <name type="scientific">Schizophyllum commune (strain H4-8 / FGSC 9210)</name>
    <name type="common">Split gill fungus</name>
    <dbReference type="NCBI Taxonomy" id="578458"/>
    <lineage>
        <taxon>Eukaryota</taxon>
        <taxon>Fungi</taxon>
        <taxon>Dikarya</taxon>
        <taxon>Basidiomycota</taxon>
        <taxon>Agaricomycotina</taxon>
        <taxon>Agaricomycetes</taxon>
        <taxon>Agaricomycetidae</taxon>
        <taxon>Agaricales</taxon>
        <taxon>Schizophyllaceae</taxon>
        <taxon>Schizophyllum</taxon>
    </lineage>
</organism>
<sequence length="307" mass="33616">MSNSPTVHSSSRYQASSSENVGPARRTTYASQGSRQRRASLATAPPSQPSQLRPTQQQHSSSNHIHTANSPRSTRAARSSHVPQPFTAVRSERTPAAPVASTQPPASRQQQGTTTSELSPPVKAALDGEGGVLVDQDFTIDRTTGICSVSLMSSWETVRRIAVTRPITVSDLYQVLQRATNLEYAYFECIIQDAQPSDIYGTEFTAKHLKSLIIACAEVPVSAIFHDLRVKRLEALQVRYAPGGGYNLWSDEVYLALFLQRAQLAKDGAICIASNETWYRDQRAAALLSSLKVAVGRASQQWRIFVT</sequence>
<dbReference type="InParanoid" id="D8PZX7"/>
<evidence type="ECO:0000313" key="2">
    <source>
        <dbReference type="EMBL" id="EFI98935.1"/>
    </source>
</evidence>
<dbReference type="VEuPathDB" id="FungiDB:SCHCODRAFT_02664354"/>
<evidence type="ECO:0000256" key="1">
    <source>
        <dbReference type="SAM" id="MobiDB-lite"/>
    </source>
</evidence>
<name>D8PZX7_SCHCM</name>
<keyword evidence="3" id="KW-1185">Reference proteome</keyword>
<feature type="compositionally biased region" description="Polar residues" evidence="1">
    <location>
        <begin position="1"/>
        <end position="20"/>
    </location>
</feature>
<proteinExistence type="predicted"/>
<feature type="compositionally biased region" description="Polar residues" evidence="1">
    <location>
        <begin position="49"/>
        <end position="77"/>
    </location>
</feature>
<evidence type="ECO:0000313" key="3">
    <source>
        <dbReference type="Proteomes" id="UP000007431"/>
    </source>
</evidence>
<feature type="compositionally biased region" description="Polar residues" evidence="1">
    <location>
        <begin position="100"/>
        <end position="118"/>
    </location>
</feature>
<dbReference type="OrthoDB" id="3064050at2759"/>
<dbReference type="RefSeq" id="XP_003033838.1">
    <property type="nucleotide sequence ID" value="XM_003033792.1"/>
</dbReference>
<dbReference type="KEGG" id="scm:SCHCO_02664354"/>